<feature type="region of interest" description="Disordered" evidence="1">
    <location>
        <begin position="154"/>
        <end position="186"/>
    </location>
</feature>
<gene>
    <name evidence="2" type="ORF">PSNMU_V1.4_AUG-EV-PASAV3_0085060</name>
</gene>
<dbReference type="AlphaFoldDB" id="A0A448ZHQ1"/>
<proteinExistence type="predicted"/>
<keyword evidence="3" id="KW-1185">Reference proteome</keyword>
<dbReference type="Proteomes" id="UP000291116">
    <property type="component" value="Unassembled WGS sequence"/>
</dbReference>
<feature type="compositionally biased region" description="Polar residues" evidence="1">
    <location>
        <begin position="122"/>
        <end position="136"/>
    </location>
</feature>
<accession>A0A448ZHQ1</accession>
<dbReference type="EMBL" id="CAACVS010000366">
    <property type="protein sequence ID" value="VEU41578.1"/>
    <property type="molecule type" value="Genomic_DNA"/>
</dbReference>
<reference evidence="2 3" key="1">
    <citation type="submission" date="2019-01" db="EMBL/GenBank/DDBJ databases">
        <authorList>
            <person name="Ferrante I. M."/>
        </authorList>
    </citation>
    <scope>NUCLEOTIDE SEQUENCE [LARGE SCALE GENOMIC DNA]</scope>
    <source>
        <strain evidence="2 3">B856</strain>
    </source>
</reference>
<name>A0A448ZHQ1_9STRA</name>
<sequence>MSNARHPSGAAVPSLPLTQTNPLYQAAYTALERKKFLPLVKKKQHLSAIQKITEGDVQALFPGNQAKGLRQEMCLLHTDIVSAGLGKSKQEKAWRSHYASSILASVYVGMEMRKGVELPSPSIHQRASRSRSSNDATRALPLFRSAAKAVKEAVGKQEDEVIEKQNKGSSIKQQRDGKRKQDKIPFDPSKAEAFACPKCGGKGDVKPVVVKSEFKLPGPLPKRRKNKGSAVAATPSFARKIRQESVKQSFGNNTPSIVDALDLLSRQLTAEDTSTEAMALKKRAQDMENICPNVEEATGSLVKFAKRQLFAKQQEKQACPAPSNTGGLNLLSAAASTAAGLKRPAAGWGLGLGLGLKRITKRPAAKKALAVPSKKASPGGLPSSQSSGGFDCGDSD</sequence>
<protein>
    <submittedName>
        <fullName evidence="2">Uncharacterized protein</fullName>
    </submittedName>
</protein>
<evidence type="ECO:0000313" key="2">
    <source>
        <dbReference type="EMBL" id="VEU41578.1"/>
    </source>
</evidence>
<feature type="region of interest" description="Disordered" evidence="1">
    <location>
        <begin position="363"/>
        <end position="396"/>
    </location>
</feature>
<feature type="compositionally biased region" description="Low complexity" evidence="1">
    <location>
        <begin position="377"/>
        <end position="389"/>
    </location>
</feature>
<organism evidence="2 3">
    <name type="scientific">Pseudo-nitzschia multistriata</name>
    <dbReference type="NCBI Taxonomy" id="183589"/>
    <lineage>
        <taxon>Eukaryota</taxon>
        <taxon>Sar</taxon>
        <taxon>Stramenopiles</taxon>
        <taxon>Ochrophyta</taxon>
        <taxon>Bacillariophyta</taxon>
        <taxon>Bacillariophyceae</taxon>
        <taxon>Bacillariophycidae</taxon>
        <taxon>Bacillariales</taxon>
        <taxon>Bacillariaceae</taxon>
        <taxon>Pseudo-nitzschia</taxon>
    </lineage>
</organism>
<evidence type="ECO:0000313" key="3">
    <source>
        <dbReference type="Proteomes" id="UP000291116"/>
    </source>
</evidence>
<feature type="region of interest" description="Disordered" evidence="1">
    <location>
        <begin position="119"/>
        <end position="138"/>
    </location>
</feature>
<feature type="compositionally biased region" description="Basic and acidic residues" evidence="1">
    <location>
        <begin position="154"/>
        <end position="166"/>
    </location>
</feature>
<evidence type="ECO:0000256" key="1">
    <source>
        <dbReference type="SAM" id="MobiDB-lite"/>
    </source>
</evidence>